<keyword evidence="2" id="KW-1185">Reference proteome</keyword>
<organism evidence="1 2">
    <name type="scientific">Vagococcus salmoninarum</name>
    <dbReference type="NCBI Taxonomy" id="2739"/>
    <lineage>
        <taxon>Bacteria</taxon>
        <taxon>Bacillati</taxon>
        <taxon>Bacillota</taxon>
        <taxon>Bacilli</taxon>
        <taxon>Lactobacillales</taxon>
        <taxon>Enterococcaceae</taxon>
        <taxon>Vagococcus</taxon>
    </lineage>
</organism>
<gene>
    <name evidence="1" type="ORF">CBF35_05150</name>
</gene>
<proteinExistence type="predicted"/>
<reference evidence="1 2" key="1">
    <citation type="submission" date="2017-05" db="EMBL/GenBank/DDBJ databases">
        <title>Vagococcus spp. assemblies.</title>
        <authorList>
            <person name="Gulvik C.A."/>
        </authorList>
    </citation>
    <scope>NUCLEOTIDE SEQUENCE [LARGE SCALE GENOMIC DNA]</scope>
    <source>
        <strain evidence="1 2">NCFB 2777</strain>
    </source>
</reference>
<dbReference type="AlphaFoldDB" id="A0A429ZS98"/>
<sequence length="186" mass="21939">MVANELQCLKDQYADKWLDLKHLKDSLQAETEEGIDQLLTIQTLLELYLTYSAATYKLLFDNEGTQGFIPVFRATFESFLNVKYFLWNDGISKEKKAKAYRFCEAKNFLNTTDYLYYSGKNQLTDKLESNLLGESLKKIEEERVRRLVYLEERRGSSEAVEFKRLGDWQQSKRKISWYTLLPEILV</sequence>
<comment type="caution">
    <text evidence="1">The sequence shown here is derived from an EMBL/GenBank/DDBJ whole genome shotgun (WGS) entry which is preliminary data.</text>
</comment>
<name>A0A429ZS98_9ENTE</name>
<dbReference type="GeneID" id="98567750"/>
<evidence type="ECO:0000313" key="2">
    <source>
        <dbReference type="Proteomes" id="UP000287239"/>
    </source>
</evidence>
<evidence type="ECO:0000313" key="1">
    <source>
        <dbReference type="EMBL" id="RST96620.1"/>
    </source>
</evidence>
<accession>A0A429ZS98</accession>
<dbReference type="Proteomes" id="UP000287239">
    <property type="component" value="Unassembled WGS sequence"/>
</dbReference>
<dbReference type="EMBL" id="NGJU01000006">
    <property type="protein sequence ID" value="RST96620.1"/>
    <property type="molecule type" value="Genomic_DNA"/>
</dbReference>
<dbReference type="RefSeq" id="WP_126778901.1">
    <property type="nucleotide sequence ID" value="NZ_NGJU01000006.1"/>
</dbReference>
<protein>
    <submittedName>
        <fullName evidence="1">Uncharacterized protein</fullName>
    </submittedName>
</protein>